<organism evidence="1 2">
    <name type="scientific">Streptacidiphilus alkalitolerans</name>
    <dbReference type="NCBI Taxonomy" id="3342712"/>
    <lineage>
        <taxon>Bacteria</taxon>
        <taxon>Bacillati</taxon>
        <taxon>Actinomycetota</taxon>
        <taxon>Actinomycetes</taxon>
        <taxon>Kitasatosporales</taxon>
        <taxon>Streptomycetaceae</taxon>
        <taxon>Streptacidiphilus</taxon>
    </lineage>
</organism>
<reference evidence="1 2" key="1">
    <citation type="submission" date="2024-09" db="EMBL/GenBank/DDBJ databases">
        <authorList>
            <person name="Lee S.D."/>
        </authorList>
    </citation>
    <scope>NUCLEOTIDE SEQUENCE [LARGE SCALE GENOMIC DNA]</scope>
    <source>
        <strain evidence="1 2">N1-1</strain>
    </source>
</reference>
<accession>A0ABV6VFT7</accession>
<dbReference type="InterPro" id="IPR010445">
    <property type="entry name" value="LapA_dom"/>
</dbReference>
<sequence>MVTKSDATSGRKIAGVTISTRLVVFVVVAVLAVWFILMNTASVKIHLWGLSTVTSPLWIVLLVILAVGAALGWVVRRYRDRAK</sequence>
<proteinExistence type="predicted"/>
<comment type="caution">
    <text evidence="1">The sequence shown here is derived from an EMBL/GenBank/DDBJ whole genome shotgun (WGS) entry which is preliminary data.</text>
</comment>
<dbReference type="EMBL" id="JBHEZX010000012">
    <property type="protein sequence ID" value="MFC1412577.1"/>
    <property type="molecule type" value="Genomic_DNA"/>
</dbReference>
<dbReference type="Proteomes" id="UP001592582">
    <property type="component" value="Unassembled WGS sequence"/>
</dbReference>
<gene>
    <name evidence="1" type="ORF">ACEZDG_25230</name>
</gene>
<evidence type="ECO:0000313" key="2">
    <source>
        <dbReference type="Proteomes" id="UP001592582"/>
    </source>
</evidence>
<keyword evidence="2" id="KW-1185">Reference proteome</keyword>
<protein>
    <submittedName>
        <fullName evidence="1">LapA family protein</fullName>
    </submittedName>
</protein>
<name>A0ABV6VFT7_9ACTN</name>
<dbReference type="Pfam" id="PF06305">
    <property type="entry name" value="LapA_dom"/>
    <property type="match status" value="1"/>
</dbReference>
<evidence type="ECO:0000313" key="1">
    <source>
        <dbReference type="EMBL" id="MFC1412577.1"/>
    </source>
</evidence>